<evidence type="ECO:0000259" key="4">
    <source>
        <dbReference type="PROSITE" id="PS50893"/>
    </source>
</evidence>
<dbReference type="GO" id="GO:0005524">
    <property type="term" value="F:ATP binding"/>
    <property type="evidence" value="ECO:0007669"/>
    <property type="project" value="UniProtKB-KW"/>
</dbReference>
<keyword evidence="3 5" id="KW-0067">ATP-binding</keyword>
<organism evidence="5 6">
    <name type="scientific">Periweissella fabaria</name>
    <dbReference type="NCBI Taxonomy" id="546157"/>
    <lineage>
        <taxon>Bacteria</taxon>
        <taxon>Bacillati</taxon>
        <taxon>Bacillota</taxon>
        <taxon>Bacilli</taxon>
        <taxon>Lactobacillales</taxon>
        <taxon>Lactobacillaceae</taxon>
        <taxon>Periweissella</taxon>
    </lineage>
</organism>
<dbReference type="Pfam" id="PF00005">
    <property type="entry name" value="ABC_tran"/>
    <property type="match status" value="1"/>
</dbReference>
<dbReference type="Proteomes" id="UP000789707">
    <property type="component" value="Unassembled WGS sequence"/>
</dbReference>
<protein>
    <submittedName>
        <fullName evidence="5">Multidrug efflux system ATP-binding protein</fullName>
    </submittedName>
</protein>
<sequence length="301" mass="33403">MVPIIELKDITKKFGKFTALKNISFQINSGEVLGFIGPNGAGKSTTIRILLGILRADSGTVKILEQDAWQNSVAVHRQVAYVPGDVYLWPNLTGGEAIDLLLKMNGGQHTERTEELITKFGLDVRKKARTYSKGNRQKVALVAALSMDVALYIFDEPTSGLDPLNEATFQKEVLTLKEQGKSVLLSSHILSEVEKICDQIVIIRNGEIVESGSLSQMRHLTRTNLRVKTSQPITDIQLQVKVMNLMQQADGTVTMTIDQQELSAVMAYLAQKGIISLVSTQPSLDELFMEYYQDANDARKY</sequence>
<dbReference type="CDD" id="cd03230">
    <property type="entry name" value="ABC_DR_subfamily_A"/>
    <property type="match status" value="1"/>
</dbReference>
<keyword evidence="1" id="KW-0813">Transport</keyword>
<dbReference type="InterPro" id="IPR003593">
    <property type="entry name" value="AAA+_ATPase"/>
</dbReference>
<comment type="caution">
    <text evidence="5">The sequence shown here is derived from an EMBL/GenBank/DDBJ whole genome shotgun (WGS) entry which is preliminary data.</text>
</comment>
<keyword evidence="6" id="KW-1185">Reference proteome</keyword>
<evidence type="ECO:0000256" key="3">
    <source>
        <dbReference type="ARBA" id="ARBA00022840"/>
    </source>
</evidence>
<evidence type="ECO:0000256" key="1">
    <source>
        <dbReference type="ARBA" id="ARBA00022448"/>
    </source>
</evidence>
<dbReference type="InterPro" id="IPR003439">
    <property type="entry name" value="ABC_transporter-like_ATP-bd"/>
</dbReference>
<accession>A0ABM8Z7C2</accession>
<dbReference type="InterPro" id="IPR027417">
    <property type="entry name" value="P-loop_NTPase"/>
</dbReference>
<dbReference type="InterPro" id="IPR017871">
    <property type="entry name" value="ABC_transporter-like_CS"/>
</dbReference>
<dbReference type="PANTHER" id="PTHR42939">
    <property type="entry name" value="ABC TRANSPORTER ATP-BINDING PROTEIN ALBC-RELATED"/>
    <property type="match status" value="1"/>
</dbReference>
<evidence type="ECO:0000313" key="5">
    <source>
        <dbReference type="EMBL" id="CAH0417303.1"/>
    </source>
</evidence>
<proteinExistence type="predicted"/>
<keyword evidence="2" id="KW-0547">Nucleotide-binding</keyword>
<dbReference type="SUPFAM" id="SSF52540">
    <property type="entry name" value="P-loop containing nucleoside triphosphate hydrolases"/>
    <property type="match status" value="1"/>
</dbReference>
<reference evidence="5 6" key="1">
    <citation type="submission" date="2021-11" db="EMBL/GenBank/DDBJ databases">
        <authorList>
            <person name="Depoorter E."/>
        </authorList>
    </citation>
    <scope>NUCLEOTIDE SEQUENCE [LARGE SCALE GENOMIC DNA]</scope>
    <source>
        <strain evidence="5 6">LMG 24289</strain>
    </source>
</reference>
<evidence type="ECO:0000256" key="2">
    <source>
        <dbReference type="ARBA" id="ARBA00022741"/>
    </source>
</evidence>
<dbReference type="SMART" id="SM00382">
    <property type="entry name" value="AAA"/>
    <property type="match status" value="1"/>
</dbReference>
<evidence type="ECO:0000313" key="6">
    <source>
        <dbReference type="Proteomes" id="UP000789707"/>
    </source>
</evidence>
<dbReference type="InterPro" id="IPR051782">
    <property type="entry name" value="ABC_Transporter_VariousFunc"/>
</dbReference>
<gene>
    <name evidence="5" type="ORF">WFA24289_01635</name>
</gene>
<dbReference type="PROSITE" id="PS50893">
    <property type="entry name" value="ABC_TRANSPORTER_2"/>
    <property type="match status" value="1"/>
</dbReference>
<dbReference type="PROSITE" id="PS00211">
    <property type="entry name" value="ABC_TRANSPORTER_1"/>
    <property type="match status" value="1"/>
</dbReference>
<feature type="domain" description="ABC transporter" evidence="4">
    <location>
        <begin position="5"/>
        <end position="230"/>
    </location>
</feature>
<dbReference type="EMBL" id="CAKKNS010000008">
    <property type="protein sequence ID" value="CAH0417303.1"/>
    <property type="molecule type" value="Genomic_DNA"/>
</dbReference>
<dbReference type="Gene3D" id="3.40.50.300">
    <property type="entry name" value="P-loop containing nucleotide triphosphate hydrolases"/>
    <property type="match status" value="1"/>
</dbReference>
<name>A0ABM8Z7C2_9LACO</name>
<dbReference type="PANTHER" id="PTHR42939:SF1">
    <property type="entry name" value="ABC TRANSPORTER ATP-BINDING PROTEIN ALBC-RELATED"/>
    <property type="match status" value="1"/>
</dbReference>